<accession>A0A3B1A1B3</accession>
<dbReference type="InterPro" id="IPR020988">
    <property type="entry name" value="Pept_U32_collagenase"/>
</dbReference>
<dbReference type="EMBL" id="UOFT01000017">
    <property type="protein sequence ID" value="VAW91929.1"/>
    <property type="molecule type" value="Genomic_DNA"/>
</dbReference>
<organism evidence="2">
    <name type="scientific">hydrothermal vent metagenome</name>
    <dbReference type="NCBI Taxonomy" id="652676"/>
    <lineage>
        <taxon>unclassified sequences</taxon>
        <taxon>metagenomes</taxon>
        <taxon>ecological metagenomes</taxon>
    </lineage>
</organism>
<name>A0A3B1A1B3_9ZZZZ</name>
<dbReference type="InterPro" id="IPR051454">
    <property type="entry name" value="RNA/ubiquinone_mod_enzymes"/>
</dbReference>
<proteinExistence type="predicted"/>
<gene>
    <name evidence="2" type="ORF">MNBD_GAMMA23-197</name>
</gene>
<dbReference type="PANTHER" id="PTHR30217:SF10">
    <property type="entry name" value="23S RRNA 5-HYDROXYCYTIDINE C2501 SYNTHASE"/>
    <property type="match status" value="1"/>
</dbReference>
<dbReference type="Pfam" id="PF12392">
    <property type="entry name" value="DUF3656"/>
    <property type="match status" value="1"/>
</dbReference>
<reference evidence="2" key="1">
    <citation type="submission" date="2018-06" db="EMBL/GenBank/DDBJ databases">
        <authorList>
            <person name="Zhirakovskaya E."/>
        </authorList>
    </citation>
    <scope>NUCLEOTIDE SEQUENCE</scope>
</reference>
<dbReference type="AlphaFoldDB" id="A0A3B1A1B3"/>
<dbReference type="PANTHER" id="PTHR30217">
    <property type="entry name" value="PEPTIDASE U32 FAMILY"/>
    <property type="match status" value="1"/>
</dbReference>
<evidence type="ECO:0000313" key="2">
    <source>
        <dbReference type="EMBL" id="VAW91929.1"/>
    </source>
</evidence>
<feature type="domain" description="Peptidase U32 collagenase" evidence="1">
    <location>
        <begin position="344"/>
        <end position="454"/>
    </location>
</feature>
<protein>
    <submittedName>
        <fullName evidence="2">Related to collagenase</fullName>
    </submittedName>
</protein>
<dbReference type="Pfam" id="PF01136">
    <property type="entry name" value="Peptidase_U32"/>
    <property type="match status" value="2"/>
</dbReference>
<evidence type="ECO:0000259" key="1">
    <source>
        <dbReference type="Pfam" id="PF12392"/>
    </source>
</evidence>
<sequence>MKNDIELLAPGGDIESIKAAILAGANAVYCGLDKFNARSQAKNITINELPGILRLAHNHECEVFLTLNIIIIEREIPALIGLLNKLVNTTLDGIIIQDLGVFYLINKYFPSIKIHASTQMTTHNAGQIKFLSKLNATRVNLSRELTLPEVTALTTVAHACNILTEVFVHGSNCISFSGLCYMSSVTGGNSGNRGQCSQPCRDEYLTTSEGKNFPLNIKDNSAFSDIGVLADAQVDSVKIEGRIKKYHYVHTVVETWRKQLDSFFSKKILEGGNNNLRKVFNRDFSNSFLKGDVSRDVFIDNPRDHSPVYRAKVKFGFNAQSKIDDEKLSIVKKELSEIKEDIIANVQQRIEQLSIDKAPLIIKCSGAAGNPLSVWIKTPERSFNVFSISNLISVDITSSKSTYLDKALLSKRFKSINDTEYYIDSLDLDNLQHGVFIPFKELNIIKNKIITGLNNGKEVVAPVELKRINASNDNKEITPSLSVLISSKEDIYLCDETDADVYFQLPNHFKDKLTTFIELFKNNKGLIPWFPAVLIGENYRAAVEFLQQVQPERIVTNNSGVAYAAYEQGIAWTAGPYMNLVNSYSLLCLKEEFNCVGAFISNEISKSQIKKIHKPDNFDLTYSISHPIVLMTTIACMFHQVSGCKKNIVDDKCIQRCEKSSSITNLKEVSYFIDKEKGGYHTVYNETNFLNTDIVSDIKNVFSNFFVDLRDIKTNTNIDMDKLALMKNFDRYISGNTDSINDLQKSIYPSTNTQYSRGI</sequence>
<dbReference type="InterPro" id="IPR001539">
    <property type="entry name" value="Peptidase_U32"/>
</dbReference>